<protein>
    <submittedName>
        <fullName evidence="3">Sulfurtransferase TusA family protein</fullName>
    </submittedName>
</protein>
<dbReference type="CDD" id="cd00291">
    <property type="entry name" value="SirA_YedF_YeeD"/>
    <property type="match status" value="1"/>
</dbReference>
<dbReference type="Pfam" id="PF01206">
    <property type="entry name" value="TusA"/>
    <property type="match status" value="1"/>
</dbReference>
<accession>A0ABV3Z1X3</accession>
<sequence>MTQPVDNPAELDATGYRCPMPVIRMEAALRDLSPGNCLKIRADDPLAAIDIPHFCHEAGHTVVQLTDEGTKDRPVSVFMVTRGPNSL</sequence>
<dbReference type="EMBL" id="JBEHZE010000001">
    <property type="protein sequence ID" value="MEX6632790.1"/>
    <property type="molecule type" value="Genomic_DNA"/>
</dbReference>
<evidence type="ECO:0000259" key="2">
    <source>
        <dbReference type="PROSITE" id="PS01148"/>
    </source>
</evidence>
<proteinExistence type="inferred from homology"/>
<dbReference type="Proteomes" id="UP001560685">
    <property type="component" value="Unassembled WGS sequence"/>
</dbReference>
<evidence type="ECO:0000313" key="4">
    <source>
        <dbReference type="Proteomes" id="UP001560685"/>
    </source>
</evidence>
<name>A0ABV3Z1X3_9PROT</name>
<dbReference type="PANTHER" id="PTHR33279">
    <property type="entry name" value="SULFUR CARRIER PROTEIN YEDF-RELATED"/>
    <property type="match status" value="1"/>
</dbReference>
<comment type="similarity">
    <text evidence="1">Belongs to the sulfur carrier protein TusA family.</text>
</comment>
<feature type="domain" description="UPF0033" evidence="2">
    <location>
        <begin position="11"/>
        <end position="35"/>
    </location>
</feature>
<evidence type="ECO:0000313" key="3">
    <source>
        <dbReference type="EMBL" id="MEX6632790.1"/>
    </source>
</evidence>
<gene>
    <name evidence="3" type="ORF">ABFZ84_04445</name>
</gene>
<dbReference type="RefSeq" id="WP_369312722.1">
    <property type="nucleotide sequence ID" value="NZ_JBEHZE010000001.1"/>
</dbReference>
<dbReference type="Gene3D" id="3.30.110.40">
    <property type="entry name" value="TusA-like domain"/>
    <property type="match status" value="1"/>
</dbReference>
<keyword evidence="4" id="KW-1185">Reference proteome</keyword>
<dbReference type="SUPFAM" id="SSF64307">
    <property type="entry name" value="SirA-like"/>
    <property type="match status" value="1"/>
</dbReference>
<dbReference type="PANTHER" id="PTHR33279:SF6">
    <property type="entry name" value="SULFUR CARRIER PROTEIN YEDF-RELATED"/>
    <property type="match status" value="1"/>
</dbReference>
<dbReference type="InterPro" id="IPR001455">
    <property type="entry name" value="TusA-like"/>
</dbReference>
<dbReference type="PROSITE" id="PS01148">
    <property type="entry name" value="UPF0033"/>
    <property type="match status" value="1"/>
</dbReference>
<evidence type="ECO:0000256" key="1">
    <source>
        <dbReference type="ARBA" id="ARBA00008984"/>
    </source>
</evidence>
<reference evidence="3 4" key="1">
    <citation type="submission" date="2024-05" db="EMBL/GenBank/DDBJ databases">
        <title>Three bacterial strains, DH-69, EH-24, and ECK-19 isolated from coastal sediments.</title>
        <authorList>
            <person name="Ye Y.-Q."/>
            <person name="Du Z.-J."/>
        </authorList>
    </citation>
    <scope>NUCLEOTIDE SEQUENCE [LARGE SCALE GENOMIC DNA]</scope>
    <source>
        <strain evidence="3 4">ECK-19</strain>
    </source>
</reference>
<organism evidence="3 4">
    <name type="scientific">Hyphococcus lacteus</name>
    <dbReference type="NCBI Taxonomy" id="3143536"/>
    <lineage>
        <taxon>Bacteria</taxon>
        <taxon>Pseudomonadati</taxon>
        <taxon>Pseudomonadota</taxon>
        <taxon>Alphaproteobacteria</taxon>
        <taxon>Parvularculales</taxon>
        <taxon>Parvularculaceae</taxon>
        <taxon>Hyphococcus</taxon>
    </lineage>
</organism>
<comment type="caution">
    <text evidence="3">The sequence shown here is derived from an EMBL/GenBank/DDBJ whole genome shotgun (WGS) entry which is preliminary data.</text>
</comment>
<dbReference type="InterPro" id="IPR036868">
    <property type="entry name" value="TusA-like_sf"/>
</dbReference>